<organism evidence="3">
    <name type="scientific">uncultured Caudovirales phage</name>
    <dbReference type="NCBI Taxonomy" id="2100421"/>
    <lineage>
        <taxon>Viruses</taxon>
        <taxon>Duplodnaviria</taxon>
        <taxon>Heunggongvirae</taxon>
        <taxon>Uroviricota</taxon>
        <taxon>Caudoviricetes</taxon>
        <taxon>Peduoviridae</taxon>
        <taxon>Maltschvirus</taxon>
        <taxon>Maltschvirus maltsch</taxon>
    </lineage>
</organism>
<dbReference type="EMBL" id="LR796299">
    <property type="protein sequence ID" value="CAB4135294.1"/>
    <property type="molecule type" value="Genomic_DNA"/>
</dbReference>
<reference evidence="3" key="1">
    <citation type="submission" date="2020-04" db="EMBL/GenBank/DDBJ databases">
        <authorList>
            <person name="Chiriac C."/>
            <person name="Salcher M."/>
            <person name="Ghai R."/>
            <person name="Kavagutti S V."/>
        </authorList>
    </citation>
    <scope>NUCLEOTIDE SEQUENCE</scope>
</reference>
<gene>
    <name evidence="2" type="ORF">UFOVP284_6</name>
    <name evidence="3" type="ORF">UFOVP646_16</name>
</gene>
<evidence type="ECO:0000313" key="2">
    <source>
        <dbReference type="EMBL" id="CAB4135294.1"/>
    </source>
</evidence>
<evidence type="ECO:0000313" key="3">
    <source>
        <dbReference type="EMBL" id="CAB4154585.1"/>
    </source>
</evidence>
<feature type="transmembrane region" description="Helical" evidence="1">
    <location>
        <begin position="45"/>
        <end position="65"/>
    </location>
</feature>
<proteinExistence type="predicted"/>
<evidence type="ECO:0000256" key="1">
    <source>
        <dbReference type="SAM" id="Phobius"/>
    </source>
</evidence>
<sequence>MRYNPSTWHEAIDEIYRLKGIMITEQEHLDKTQTPRQIDREVLRALRVINGMFALAVITWAVWGIKTVVGWFI</sequence>
<dbReference type="EMBL" id="LR796616">
    <property type="protein sequence ID" value="CAB4154585.1"/>
    <property type="molecule type" value="Genomic_DNA"/>
</dbReference>
<keyword evidence="1" id="KW-0812">Transmembrane</keyword>
<protein>
    <submittedName>
        <fullName evidence="3">Uncharacterized protein</fullName>
    </submittedName>
</protein>
<name>A0A6J5NBQ2_9CAUD</name>
<accession>A0A6J5NBQ2</accession>
<keyword evidence="1" id="KW-1133">Transmembrane helix</keyword>
<keyword evidence="1" id="KW-0472">Membrane</keyword>